<reference evidence="2 3" key="1">
    <citation type="submission" date="2019-03" db="EMBL/GenBank/DDBJ databases">
        <title>Genomics of glacier-inhabiting Cryobacterium strains.</title>
        <authorList>
            <person name="Liu Q."/>
            <person name="Xin Y.-H."/>
        </authorList>
    </citation>
    <scope>NUCLEOTIDE SEQUENCE [LARGE SCALE GENOMIC DNA]</scope>
    <source>
        <strain evidence="2 3">TMT1-1</strain>
    </source>
</reference>
<dbReference type="RefSeq" id="WP_134571759.1">
    <property type="nucleotide sequence ID" value="NZ_SOGT01000005.1"/>
</dbReference>
<evidence type="ECO:0000313" key="2">
    <source>
        <dbReference type="EMBL" id="TFD27779.1"/>
    </source>
</evidence>
<dbReference type="InterPro" id="IPR021005">
    <property type="entry name" value="Znf_CGNR"/>
</dbReference>
<dbReference type="PANTHER" id="PTHR35525:SF3">
    <property type="entry name" value="BLL6575 PROTEIN"/>
    <property type="match status" value="1"/>
</dbReference>
<proteinExistence type="predicted"/>
<gene>
    <name evidence="2" type="ORF">E3T27_04790</name>
</gene>
<evidence type="ECO:0000259" key="1">
    <source>
        <dbReference type="Pfam" id="PF11706"/>
    </source>
</evidence>
<dbReference type="InterPro" id="IPR023286">
    <property type="entry name" value="ABATE_dom_sf"/>
</dbReference>
<protein>
    <submittedName>
        <fullName evidence="2">CGNR zinc finger domain-containing protein</fullName>
    </submittedName>
</protein>
<sequence length="194" mass="21451">MHFAPDTEEALEFVVLLGATDPGASRSGRDELETLADLAALLAPILFTGRIDGDDAELLDVQQTRALLRRVWTLGRDDAVTEVNRMLREARALPQLARHDVSDWHLHATVPEAPLGERMRVEAALALMDVIRSDEMGRLRICEADACSGLVLDLSRNGSKRFCSVRCGNRMNMIAFRERQPTGSTPSPPRRAHG</sequence>
<feature type="domain" description="Zinc finger CGNR" evidence="1">
    <location>
        <begin position="138"/>
        <end position="180"/>
    </location>
</feature>
<organism evidence="2 3">
    <name type="scientific">Cryobacterium lyxosi</name>
    <dbReference type="NCBI Taxonomy" id="1259228"/>
    <lineage>
        <taxon>Bacteria</taxon>
        <taxon>Bacillati</taxon>
        <taxon>Actinomycetota</taxon>
        <taxon>Actinomycetes</taxon>
        <taxon>Micrococcales</taxon>
        <taxon>Microbacteriaceae</taxon>
        <taxon>Cryobacterium</taxon>
    </lineage>
</organism>
<dbReference type="PANTHER" id="PTHR35525">
    <property type="entry name" value="BLL6575 PROTEIN"/>
    <property type="match status" value="1"/>
</dbReference>
<evidence type="ECO:0000313" key="3">
    <source>
        <dbReference type="Proteomes" id="UP000298424"/>
    </source>
</evidence>
<dbReference type="Pfam" id="PF11706">
    <property type="entry name" value="zf-CGNR"/>
    <property type="match status" value="1"/>
</dbReference>
<dbReference type="InterPro" id="IPR010852">
    <property type="entry name" value="ABATE"/>
</dbReference>
<dbReference type="Proteomes" id="UP000298424">
    <property type="component" value="Unassembled WGS sequence"/>
</dbReference>
<dbReference type="EMBL" id="SOGT01000005">
    <property type="protein sequence ID" value="TFD27779.1"/>
    <property type="molecule type" value="Genomic_DNA"/>
</dbReference>
<comment type="caution">
    <text evidence="2">The sequence shown here is derived from an EMBL/GenBank/DDBJ whole genome shotgun (WGS) entry which is preliminary data.</text>
</comment>
<keyword evidence="3" id="KW-1185">Reference proteome</keyword>
<name>A0A4R8ZHH6_9MICO</name>
<dbReference type="OrthoDB" id="3531194at2"/>
<dbReference type="SUPFAM" id="SSF160904">
    <property type="entry name" value="Jann2411-like"/>
    <property type="match status" value="1"/>
</dbReference>
<accession>A0A4R8ZHH6</accession>
<dbReference type="AlphaFoldDB" id="A0A4R8ZHH6"/>
<dbReference type="Gene3D" id="1.10.3300.10">
    <property type="entry name" value="Jann2411-like domain"/>
    <property type="match status" value="1"/>
</dbReference>
<dbReference type="Pfam" id="PF07336">
    <property type="entry name" value="ABATE"/>
    <property type="match status" value="1"/>
</dbReference>